<gene>
    <name evidence="3" type="ORF">H0193_01260</name>
</gene>
<dbReference type="GO" id="GO:0008270">
    <property type="term" value="F:zinc ion binding"/>
    <property type="evidence" value="ECO:0007669"/>
    <property type="project" value="UniProtKB-KW"/>
</dbReference>
<evidence type="ECO:0000256" key="1">
    <source>
        <dbReference type="PROSITE-ProRule" id="PRU00325"/>
    </source>
</evidence>
<keyword evidence="1" id="KW-0862">Zinc</keyword>
<organism evidence="3 4">
    <name type="scientific">Corynebacterium haemomassiliense</name>
    <dbReference type="NCBI Taxonomy" id="2754726"/>
    <lineage>
        <taxon>Bacteria</taxon>
        <taxon>Bacillati</taxon>
        <taxon>Actinomycetota</taxon>
        <taxon>Actinomycetes</taxon>
        <taxon>Mycobacteriales</taxon>
        <taxon>Corynebacteriaceae</taxon>
        <taxon>Corynebacterium</taxon>
    </lineage>
</organism>
<feature type="domain" description="SWIM-type" evidence="2">
    <location>
        <begin position="138"/>
        <end position="173"/>
    </location>
</feature>
<evidence type="ECO:0000313" key="4">
    <source>
        <dbReference type="Proteomes" id="UP000523682"/>
    </source>
</evidence>
<protein>
    <recommendedName>
        <fullName evidence="2">SWIM-type domain-containing protein</fullName>
    </recommendedName>
</protein>
<name>A0A7W2E9G9_9CORY</name>
<dbReference type="Proteomes" id="UP000523682">
    <property type="component" value="Unassembled WGS sequence"/>
</dbReference>
<dbReference type="AlphaFoldDB" id="A0A7W2E9G9"/>
<dbReference type="RefSeq" id="WP_181888210.1">
    <property type="nucleotide sequence ID" value="NZ_CP170998.1"/>
</dbReference>
<dbReference type="PANTHER" id="PTHR38133:SF1">
    <property type="entry name" value="SLR1429 PROTEIN"/>
    <property type="match status" value="1"/>
</dbReference>
<evidence type="ECO:0000259" key="2">
    <source>
        <dbReference type="PROSITE" id="PS50966"/>
    </source>
</evidence>
<sequence length="273" mass="30081">MTEKKKRPQDNNVIYANFGARKRVSSAAETGGTDVGTFRPRSLSPAAMTIYNAAVRQTDVGRAKRGAEYAARGHVVELQAVSHGVRAAVVGSQNDPFRVAMYLPRRHAEEIREATSAIVRAPGSIAAAKAGTLAEDVLEILLCRTPQEVTFHCDCPDGAAVCKHAVAVAQRTAELIDKDPSVIFTMRGLRLEELENRKRNQADDLARENAEPGSEYFWSGRELPELPRPKVAPMIEDSDIDLLHRAMQTVSFTNIDQLRAVADIEDLYDELTR</sequence>
<dbReference type="PROSITE" id="PS50966">
    <property type="entry name" value="ZF_SWIM"/>
    <property type="match status" value="1"/>
</dbReference>
<keyword evidence="4" id="KW-1185">Reference proteome</keyword>
<dbReference type="EMBL" id="JACDTZ010000001">
    <property type="protein sequence ID" value="MBA5243460.1"/>
    <property type="molecule type" value="Genomic_DNA"/>
</dbReference>
<evidence type="ECO:0000313" key="3">
    <source>
        <dbReference type="EMBL" id="MBA5243460.1"/>
    </source>
</evidence>
<keyword evidence="1" id="KW-0863">Zinc-finger</keyword>
<dbReference type="InterPro" id="IPR007527">
    <property type="entry name" value="Znf_SWIM"/>
</dbReference>
<dbReference type="PANTHER" id="PTHR38133">
    <property type="entry name" value="SLR1429 PROTEIN"/>
    <property type="match status" value="1"/>
</dbReference>
<accession>A0A7W2E9G9</accession>
<reference evidence="3 4" key="1">
    <citation type="submission" date="2020-07" db="EMBL/GenBank/DDBJ databases">
        <title>Draft genome and description of Corynebacterium haemomassiliense strain Marseile-Q3615 sp. nov.</title>
        <authorList>
            <person name="Boxberger M."/>
            <person name="La Scola B."/>
        </authorList>
    </citation>
    <scope>NUCLEOTIDE SEQUENCE [LARGE SCALE GENOMIC DNA]</scope>
    <source>
        <strain evidence="3 4">Marseille-Q3615</strain>
    </source>
</reference>
<keyword evidence="1" id="KW-0479">Metal-binding</keyword>
<comment type="caution">
    <text evidence="3">The sequence shown here is derived from an EMBL/GenBank/DDBJ whole genome shotgun (WGS) entry which is preliminary data.</text>
</comment>
<proteinExistence type="predicted"/>